<dbReference type="Gene3D" id="1.10.357.10">
    <property type="entry name" value="Tetracycline Repressor, domain 2"/>
    <property type="match status" value="1"/>
</dbReference>
<dbReference type="InterPro" id="IPR009057">
    <property type="entry name" value="Homeodomain-like_sf"/>
</dbReference>
<dbReference type="PROSITE" id="PS50977">
    <property type="entry name" value="HTH_TETR_2"/>
    <property type="match status" value="1"/>
</dbReference>
<keyword evidence="1" id="KW-0805">Transcription regulation</keyword>
<dbReference type="GO" id="GO:0003700">
    <property type="term" value="F:DNA-binding transcription factor activity"/>
    <property type="evidence" value="ECO:0007669"/>
    <property type="project" value="TreeGrafter"/>
</dbReference>
<evidence type="ECO:0000256" key="2">
    <source>
        <dbReference type="ARBA" id="ARBA00023125"/>
    </source>
</evidence>
<sequence length="202" mass="23472">MTTIEKIRQSAIRHFAREGYDGASLAAIAGDAGIKKQSLYTYFKNKDELFLQMFPDVFQNELQHITGQLENRSGSHLKELLFSLLQTFIRRYQTCDSTRFLIRSSLYPPEHLKEAALHHFYNYWDQLEALLLPLFRESKRQGVLASDIQEETAVSAYLGILDSIYIEMVYGGEIRLQKRLETSWPVYWRGISNRNLGGKEIE</sequence>
<feature type="domain" description="HTH tetR-type" evidence="5">
    <location>
        <begin position="1"/>
        <end position="61"/>
    </location>
</feature>
<keyword evidence="2 4" id="KW-0238">DNA-binding</keyword>
<dbReference type="GO" id="GO:0000976">
    <property type="term" value="F:transcription cis-regulatory region binding"/>
    <property type="evidence" value="ECO:0007669"/>
    <property type="project" value="TreeGrafter"/>
</dbReference>
<feature type="DNA-binding region" description="H-T-H motif" evidence="4">
    <location>
        <begin position="24"/>
        <end position="43"/>
    </location>
</feature>
<comment type="caution">
    <text evidence="6">The sequence shown here is derived from an EMBL/GenBank/DDBJ whole genome shotgun (WGS) entry which is preliminary data.</text>
</comment>
<dbReference type="AlphaFoldDB" id="A0A923NRE0"/>
<dbReference type="EMBL" id="JACRYT010000017">
    <property type="protein sequence ID" value="MBC6680678.1"/>
    <property type="molecule type" value="Genomic_DNA"/>
</dbReference>
<dbReference type="PANTHER" id="PTHR30055:SF238">
    <property type="entry name" value="MYCOFACTOCIN BIOSYNTHESIS TRANSCRIPTIONAL REGULATOR MFTR-RELATED"/>
    <property type="match status" value="1"/>
</dbReference>
<gene>
    <name evidence="6" type="ORF">H9L42_12690</name>
</gene>
<keyword evidence="7" id="KW-1185">Reference proteome</keyword>
<dbReference type="InterPro" id="IPR050109">
    <property type="entry name" value="HTH-type_TetR-like_transc_reg"/>
</dbReference>
<dbReference type="Proteomes" id="UP000602647">
    <property type="component" value="Unassembled WGS sequence"/>
</dbReference>
<organism evidence="6 7">
    <name type="scientific">Zhenpiania hominis</name>
    <dbReference type="NCBI Taxonomy" id="2763644"/>
    <lineage>
        <taxon>Bacteria</taxon>
        <taxon>Bacillati</taxon>
        <taxon>Bacillota</taxon>
        <taxon>Clostridia</taxon>
        <taxon>Peptostreptococcales</taxon>
        <taxon>Anaerovoracaceae</taxon>
        <taxon>Zhenpiania</taxon>
    </lineage>
</organism>
<evidence type="ECO:0000313" key="6">
    <source>
        <dbReference type="EMBL" id="MBC6680678.1"/>
    </source>
</evidence>
<proteinExistence type="predicted"/>
<evidence type="ECO:0000313" key="7">
    <source>
        <dbReference type="Proteomes" id="UP000602647"/>
    </source>
</evidence>
<dbReference type="SUPFAM" id="SSF46689">
    <property type="entry name" value="Homeodomain-like"/>
    <property type="match status" value="1"/>
</dbReference>
<dbReference type="PRINTS" id="PR00455">
    <property type="entry name" value="HTHTETR"/>
</dbReference>
<name>A0A923NRE0_9FIRM</name>
<dbReference type="Pfam" id="PF00440">
    <property type="entry name" value="TetR_N"/>
    <property type="match status" value="1"/>
</dbReference>
<accession>A0A923NRE0</accession>
<dbReference type="InterPro" id="IPR036271">
    <property type="entry name" value="Tet_transcr_reg_TetR-rel_C_sf"/>
</dbReference>
<dbReference type="Gene3D" id="1.10.10.60">
    <property type="entry name" value="Homeodomain-like"/>
    <property type="match status" value="1"/>
</dbReference>
<dbReference type="PANTHER" id="PTHR30055">
    <property type="entry name" value="HTH-TYPE TRANSCRIPTIONAL REGULATOR RUTR"/>
    <property type="match status" value="1"/>
</dbReference>
<evidence type="ECO:0000256" key="1">
    <source>
        <dbReference type="ARBA" id="ARBA00023015"/>
    </source>
</evidence>
<dbReference type="SUPFAM" id="SSF48498">
    <property type="entry name" value="Tetracyclin repressor-like, C-terminal domain"/>
    <property type="match status" value="1"/>
</dbReference>
<protein>
    <submittedName>
        <fullName evidence="6">TetR/AcrR family transcriptional regulator</fullName>
    </submittedName>
</protein>
<evidence type="ECO:0000256" key="3">
    <source>
        <dbReference type="ARBA" id="ARBA00023163"/>
    </source>
</evidence>
<reference evidence="6" key="1">
    <citation type="submission" date="2020-08" db="EMBL/GenBank/DDBJ databases">
        <title>Genome public.</title>
        <authorList>
            <person name="Liu C."/>
            <person name="Sun Q."/>
        </authorList>
    </citation>
    <scope>NUCLEOTIDE SEQUENCE</scope>
    <source>
        <strain evidence="6">BX12</strain>
    </source>
</reference>
<evidence type="ECO:0000259" key="5">
    <source>
        <dbReference type="PROSITE" id="PS50977"/>
    </source>
</evidence>
<keyword evidence="3" id="KW-0804">Transcription</keyword>
<dbReference type="InterPro" id="IPR001647">
    <property type="entry name" value="HTH_TetR"/>
</dbReference>
<dbReference type="RefSeq" id="WP_187303777.1">
    <property type="nucleotide sequence ID" value="NZ_CBCTON010000003.1"/>
</dbReference>
<evidence type="ECO:0000256" key="4">
    <source>
        <dbReference type="PROSITE-ProRule" id="PRU00335"/>
    </source>
</evidence>